<dbReference type="InterPro" id="IPR029045">
    <property type="entry name" value="ClpP/crotonase-like_dom_sf"/>
</dbReference>
<sequence>MSAAPASGSVENQEPARERKVVILALLQHGPQTSINRQTVELIRKALQPLDPATKDSTTLDVWLESPGGDGDCAYKIGLMLRSVASHIRIVVPDYAKSAATLLSLVGDEIYMAPGAELGPLDAQIGYEQEGITISALDRTRSIDDLVTTAMDIAIGGGATVLQATQLSRSESLTAMLDFAAKFLQPVVAKLDPTMLHWSNTLLRVAVEYGRRLMLTRNDCPPELARTVPRQLMEDYPTHGYVISIDQAKELGLPVKPLAEYEFAEHAEKLYVSTYSKGLNLTDVIQLPPDSGSSVNATGEDEATDEIQDSDPTEPRNDGA</sequence>
<dbReference type="PANTHER" id="PTHR35984:SF1">
    <property type="entry name" value="PERIPLASMIC SERINE PROTEASE"/>
    <property type="match status" value="1"/>
</dbReference>
<dbReference type="KEGG" id="mdu:MDUV_46500"/>
<dbReference type="Pfam" id="PF01972">
    <property type="entry name" value="SDH_protease"/>
    <property type="match status" value="1"/>
</dbReference>
<name>A0A7I7K6I2_9MYCO</name>
<dbReference type="EMBL" id="AP022563">
    <property type="protein sequence ID" value="BBX19790.1"/>
    <property type="molecule type" value="Genomic_DNA"/>
</dbReference>
<dbReference type="Proteomes" id="UP000467006">
    <property type="component" value="Chromosome"/>
</dbReference>
<evidence type="ECO:0000313" key="3">
    <source>
        <dbReference type="Proteomes" id="UP000467006"/>
    </source>
</evidence>
<protein>
    <submittedName>
        <fullName evidence="2">Uncharacterized protein</fullName>
    </submittedName>
</protein>
<accession>A0A7I7K6I2</accession>
<dbReference type="Gene3D" id="3.90.226.10">
    <property type="entry name" value="2-enoyl-CoA Hydratase, Chain A, domain 1"/>
    <property type="match status" value="1"/>
</dbReference>
<proteinExistence type="predicted"/>
<feature type="region of interest" description="Disordered" evidence="1">
    <location>
        <begin position="288"/>
        <end position="320"/>
    </location>
</feature>
<dbReference type="InterPro" id="IPR002825">
    <property type="entry name" value="Pept_S49_ser-pept_pro"/>
</dbReference>
<feature type="compositionally biased region" description="Acidic residues" evidence="1">
    <location>
        <begin position="299"/>
        <end position="312"/>
    </location>
</feature>
<dbReference type="SUPFAM" id="SSF52096">
    <property type="entry name" value="ClpP/crotonase"/>
    <property type="match status" value="1"/>
</dbReference>
<dbReference type="PANTHER" id="PTHR35984">
    <property type="entry name" value="PERIPLASMIC SERINE PROTEASE"/>
    <property type="match status" value="1"/>
</dbReference>
<dbReference type="GO" id="GO:0016020">
    <property type="term" value="C:membrane"/>
    <property type="evidence" value="ECO:0007669"/>
    <property type="project" value="InterPro"/>
</dbReference>
<gene>
    <name evidence="2" type="ORF">MDUV_46500</name>
</gene>
<evidence type="ECO:0000313" key="2">
    <source>
        <dbReference type="EMBL" id="BBX19790.1"/>
    </source>
</evidence>
<organism evidence="2 3">
    <name type="scientific">Mycolicibacterium duvalii</name>
    <dbReference type="NCBI Taxonomy" id="39688"/>
    <lineage>
        <taxon>Bacteria</taxon>
        <taxon>Bacillati</taxon>
        <taxon>Actinomycetota</taxon>
        <taxon>Actinomycetes</taxon>
        <taxon>Mycobacteriales</taxon>
        <taxon>Mycobacteriaceae</taxon>
        <taxon>Mycolicibacterium</taxon>
    </lineage>
</organism>
<evidence type="ECO:0000256" key="1">
    <source>
        <dbReference type="SAM" id="MobiDB-lite"/>
    </source>
</evidence>
<dbReference type="AlphaFoldDB" id="A0A7I7K6I2"/>
<reference evidence="2 3" key="1">
    <citation type="journal article" date="2019" name="Emerg. Microbes Infect.">
        <title>Comprehensive subspecies identification of 175 nontuberculous mycobacteria species based on 7547 genomic profiles.</title>
        <authorList>
            <person name="Matsumoto Y."/>
            <person name="Kinjo T."/>
            <person name="Motooka D."/>
            <person name="Nabeya D."/>
            <person name="Jung N."/>
            <person name="Uechi K."/>
            <person name="Horii T."/>
            <person name="Iida T."/>
            <person name="Fujita J."/>
            <person name="Nakamura S."/>
        </authorList>
    </citation>
    <scope>NUCLEOTIDE SEQUENCE [LARGE SCALE GENOMIC DNA]</scope>
    <source>
        <strain evidence="2 3">JCM 6396</strain>
    </source>
</reference>
<keyword evidence="3" id="KW-1185">Reference proteome</keyword>